<keyword evidence="2 9" id="KW-0813">Transport</keyword>
<evidence type="ECO:0000256" key="7">
    <source>
        <dbReference type="ARBA" id="ARBA00023136"/>
    </source>
</evidence>
<accession>I3UD47</accession>
<evidence type="ECO:0000256" key="2">
    <source>
        <dbReference type="ARBA" id="ARBA00022448"/>
    </source>
</evidence>
<keyword evidence="6 9" id="KW-1133">Transmembrane helix</keyword>
<keyword evidence="12" id="KW-1185">Reference proteome</keyword>
<evidence type="ECO:0000256" key="4">
    <source>
        <dbReference type="ARBA" id="ARBA00022519"/>
    </source>
</evidence>
<reference evidence="12" key="2">
    <citation type="journal article" date="2013" name="PLoS ONE">
        <title>Genome implosion elicits host-confinement in Alcaligenaceae: evidence from the comparative genomics of Tetrathiobacter kashmirensis, a pathogen in the making.</title>
        <authorList>
            <person name="Ghosh W."/>
            <person name="Alam M."/>
            <person name="Roy C."/>
            <person name="Pyne P."/>
            <person name="George A."/>
            <person name="Chakraborty R."/>
            <person name="Majumder S."/>
            <person name="Agarwal A."/>
            <person name="Chakraborty S."/>
            <person name="Majumdar S."/>
            <person name="Gupta S.K."/>
        </authorList>
    </citation>
    <scope>NUCLEOTIDE SEQUENCE [LARGE SCALE GENOMIC DNA]</scope>
    <source>
        <strain evidence="12">WT001</strain>
    </source>
</reference>
<evidence type="ECO:0000256" key="3">
    <source>
        <dbReference type="ARBA" id="ARBA00022475"/>
    </source>
</evidence>
<dbReference type="Proteomes" id="UP000005267">
    <property type="component" value="Chromosome"/>
</dbReference>
<feature type="transmembrane region" description="Helical" evidence="9">
    <location>
        <begin position="167"/>
        <end position="189"/>
    </location>
</feature>
<reference evidence="11 12" key="1">
    <citation type="journal article" date="2011" name="J. Bacteriol.">
        <title>Whole-genome shotgun sequencing of the sulfur-oxidizing chemoautotroph Tetrathiobacter kashmirensis.</title>
        <authorList>
            <person name="Ghosh W."/>
            <person name="George A."/>
            <person name="Agarwal A."/>
            <person name="Raj P."/>
            <person name="Alam M."/>
            <person name="Pyne P."/>
            <person name="Das Gupta S.K."/>
        </authorList>
    </citation>
    <scope>NUCLEOTIDE SEQUENCE [LARGE SCALE GENOMIC DNA]</scope>
    <source>
        <strain evidence="11 12">WT001</strain>
    </source>
</reference>
<protein>
    <recommendedName>
        <fullName evidence="9">TRAP transporter small permease protein</fullName>
    </recommendedName>
</protein>
<feature type="transmembrane region" description="Helical" evidence="9">
    <location>
        <begin position="12"/>
        <end position="29"/>
    </location>
</feature>
<comment type="function">
    <text evidence="9">Part of the tripartite ATP-independent periplasmic (TRAP) transport system.</text>
</comment>
<organism evidence="11 12">
    <name type="scientific">Advenella kashmirensis (strain DSM 17095 / LMG 22695 / WT001)</name>
    <name type="common">Tetrathiobacter kashmirensis</name>
    <dbReference type="NCBI Taxonomy" id="1036672"/>
    <lineage>
        <taxon>Bacteria</taxon>
        <taxon>Pseudomonadati</taxon>
        <taxon>Pseudomonadota</taxon>
        <taxon>Betaproteobacteria</taxon>
        <taxon>Burkholderiales</taxon>
        <taxon>Alcaligenaceae</taxon>
    </lineage>
</organism>
<evidence type="ECO:0000256" key="5">
    <source>
        <dbReference type="ARBA" id="ARBA00022692"/>
    </source>
</evidence>
<comment type="caution">
    <text evidence="9">Lacks conserved residue(s) required for the propagation of feature annotation.</text>
</comment>
<feature type="transmembrane region" description="Helical" evidence="9">
    <location>
        <begin position="84"/>
        <end position="102"/>
    </location>
</feature>
<dbReference type="GO" id="GO:0005886">
    <property type="term" value="C:plasma membrane"/>
    <property type="evidence" value="ECO:0007669"/>
    <property type="project" value="UniProtKB-SubCell"/>
</dbReference>
<dbReference type="HOGENOM" id="CLU_086356_2_2_4"/>
<proteinExistence type="inferred from homology"/>
<dbReference type="KEGG" id="aka:TKWG_14310"/>
<gene>
    <name evidence="11" type="ordered locus">TKWG_14310</name>
</gene>
<evidence type="ECO:0000259" key="10">
    <source>
        <dbReference type="Pfam" id="PF04290"/>
    </source>
</evidence>
<evidence type="ECO:0000313" key="12">
    <source>
        <dbReference type="Proteomes" id="UP000005267"/>
    </source>
</evidence>
<dbReference type="Pfam" id="PF04290">
    <property type="entry name" value="DctQ"/>
    <property type="match status" value="1"/>
</dbReference>
<dbReference type="PANTHER" id="PTHR35011:SF4">
    <property type="entry name" value="SLL1102 PROTEIN"/>
    <property type="match status" value="1"/>
</dbReference>
<feature type="transmembrane region" description="Helical" evidence="9">
    <location>
        <begin position="122"/>
        <end position="147"/>
    </location>
</feature>
<feature type="transmembrane region" description="Helical" evidence="9">
    <location>
        <begin position="41"/>
        <end position="64"/>
    </location>
</feature>
<name>I3UD47_ADVKW</name>
<dbReference type="PANTHER" id="PTHR35011">
    <property type="entry name" value="2,3-DIKETO-L-GULONATE TRAP TRANSPORTER SMALL PERMEASE PROTEIN YIAM"/>
    <property type="match status" value="1"/>
</dbReference>
<comment type="subcellular location">
    <subcellularLocation>
        <location evidence="1 9">Cell inner membrane</location>
        <topology evidence="1 9">Multi-pass membrane protein</topology>
    </subcellularLocation>
</comment>
<keyword evidence="7 9" id="KW-0472">Membrane</keyword>
<dbReference type="EMBL" id="CP003555">
    <property type="protein sequence ID" value="AFK62935.1"/>
    <property type="molecule type" value="Genomic_DNA"/>
</dbReference>
<feature type="domain" description="Tripartite ATP-independent periplasmic transporters DctQ component" evidence="10">
    <location>
        <begin position="61"/>
        <end position="191"/>
    </location>
</feature>
<dbReference type="InterPro" id="IPR007387">
    <property type="entry name" value="TRAP_DctQ"/>
</dbReference>
<evidence type="ECO:0000256" key="1">
    <source>
        <dbReference type="ARBA" id="ARBA00004429"/>
    </source>
</evidence>
<evidence type="ECO:0000313" key="11">
    <source>
        <dbReference type="EMBL" id="AFK62935.1"/>
    </source>
</evidence>
<sequence length="235" mass="26161">MQAIFALRVKWAGKTGICCFSSFFLFLVRKQMKFLFTLSRAIDALMTAVGRVVIWLTLVVVLISAANAVVRKVFHYSSNGWLEIQWYLFGAIFLLAAGYTFLKNEHVRVDIISQRLSKRTQIIIETVGVLFFMLPACLLLIYLSWPFFMLSFETNEQSSNAGGLVRWPVKLLIPIGFSLLVLAGISHLIKCVAYLSGKGPDPLAPLGGKTAEELLAEEIAAEAELKRQQSLQAGN</sequence>
<keyword evidence="3" id="KW-1003">Cell membrane</keyword>
<comment type="subunit">
    <text evidence="9">The complex comprises the extracytoplasmic solute receptor protein and the two transmembrane proteins.</text>
</comment>
<evidence type="ECO:0000256" key="8">
    <source>
        <dbReference type="ARBA" id="ARBA00038436"/>
    </source>
</evidence>
<dbReference type="AlphaFoldDB" id="I3UD47"/>
<dbReference type="STRING" id="1036672.TKWG_14310"/>
<evidence type="ECO:0000256" key="6">
    <source>
        <dbReference type="ARBA" id="ARBA00022989"/>
    </source>
</evidence>
<dbReference type="GO" id="GO:0022857">
    <property type="term" value="F:transmembrane transporter activity"/>
    <property type="evidence" value="ECO:0007669"/>
    <property type="project" value="UniProtKB-UniRule"/>
</dbReference>
<keyword evidence="4 9" id="KW-0997">Cell inner membrane</keyword>
<comment type="similarity">
    <text evidence="8 9">Belongs to the TRAP transporter small permease family.</text>
</comment>
<evidence type="ECO:0000256" key="9">
    <source>
        <dbReference type="RuleBase" id="RU369079"/>
    </source>
</evidence>
<dbReference type="InterPro" id="IPR055348">
    <property type="entry name" value="DctQ"/>
</dbReference>
<keyword evidence="5 9" id="KW-0812">Transmembrane</keyword>